<name>A0ABP0W4Z7_9BRYO</name>
<accession>A0ABP0W4Z7</accession>
<evidence type="ECO:0000313" key="1">
    <source>
        <dbReference type="EMBL" id="CAK9261863.1"/>
    </source>
</evidence>
<dbReference type="EMBL" id="OZ020109">
    <property type="protein sequence ID" value="CAK9261863.1"/>
    <property type="molecule type" value="Genomic_DNA"/>
</dbReference>
<dbReference type="Proteomes" id="UP001497444">
    <property type="component" value="Chromosome 14"/>
</dbReference>
<proteinExistence type="predicted"/>
<protein>
    <submittedName>
        <fullName evidence="1">Uncharacterized protein</fullName>
    </submittedName>
</protein>
<keyword evidence="2" id="KW-1185">Reference proteome</keyword>
<gene>
    <name evidence="1" type="ORF">CSSPJE1EN1_LOCUS7341</name>
</gene>
<sequence length="247" mass="27201">MLRCGFHYKQGCRIPLPATLNTLTSSSPPTSVSHLQILQFFSGARSGHTCPRNMLSSQQAALLQCNWREDIDSILKDHHRTSSSVTTQIWTCPQVNAIAIRVLKDIIVTTARQLESICLNPKALSTETVEFMLEVQTSNDTLSKDESEDASRVDLVLKGVHPGTFQPVLIVCVTTLFPLSMTIEDVEKAVKRAKLWEKAVGPEFSVMALVAGFGTEPLALQFAKEQRIICCDLNSSSSKNVELIGLD</sequence>
<evidence type="ECO:0000313" key="2">
    <source>
        <dbReference type="Proteomes" id="UP001497444"/>
    </source>
</evidence>
<reference evidence="1" key="1">
    <citation type="submission" date="2024-02" db="EMBL/GenBank/DDBJ databases">
        <authorList>
            <consortium name="ELIXIR-Norway"/>
            <consortium name="Elixir Norway"/>
        </authorList>
    </citation>
    <scope>NUCLEOTIDE SEQUENCE</scope>
</reference>
<organism evidence="1 2">
    <name type="scientific">Sphagnum jensenii</name>
    <dbReference type="NCBI Taxonomy" id="128206"/>
    <lineage>
        <taxon>Eukaryota</taxon>
        <taxon>Viridiplantae</taxon>
        <taxon>Streptophyta</taxon>
        <taxon>Embryophyta</taxon>
        <taxon>Bryophyta</taxon>
        <taxon>Sphagnophytina</taxon>
        <taxon>Sphagnopsida</taxon>
        <taxon>Sphagnales</taxon>
        <taxon>Sphagnaceae</taxon>
        <taxon>Sphagnum</taxon>
    </lineage>
</organism>